<dbReference type="AlphaFoldDB" id="A0A2C9V3S6"/>
<dbReference type="Gene3D" id="3.50.30.30">
    <property type="match status" value="1"/>
</dbReference>
<dbReference type="InterPro" id="IPR034197">
    <property type="entry name" value="Peptidases_S8_3"/>
</dbReference>
<feature type="signal peptide" evidence="10">
    <location>
        <begin position="1"/>
        <end position="26"/>
    </location>
</feature>
<evidence type="ECO:0000256" key="3">
    <source>
        <dbReference type="ARBA" id="ARBA00022525"/>
    </source>
</evidence>
<evidence type="ECO:0000256" key="1">
    <source>
        <dbReference type="ARBA" id="ARBA00004613"/>
    </source>
</evidence>
<dbReference type="GO" id="GO:0004252">
    <property type="term" value="F:serine-type endopeptidase activity"/>
    <property type="evidence" value="ECO:0000318"/>
    <property type="project" value="GO_Central"/>
</dbReference>
<dbReference type="Gene3D" id="3.30.70.80">
    <property type="entry name" value="Peptidase S8 propeptide/proteinase inhibitor I9"/>
    <property type="match status" value="1"/>
</dbReference>
<evidence type="ECO:0000256" key="2">
    <source>
        <dbReference type="ARBA" id="ARBA00011073"/>
    </source>
</evidence>
<dbReference type="InterPro" id="IPR000209">
    <property type="entry name" value="Peptidase_S8/S53_dom"/>
</dbReference>
<evidence type="ECO:0000259" key="12">
    <source>
        <dbReference type="Pfam" id="PF05922"/>
    </source>
</evidence>
<accession>A0A2C9V3S6</accession>
<dbReference type="CDD" id="cd04852">
    <property type="entry name" value="Peptidases_S8_3"/>
    <property type="match status" value="1"/>
</dbReference>
<dbReference type="Pfam" id="PF05922">
    <property type="entry name" value="Inhibitor_I9"/>
    <property type="match status" value="1"/>
</dbReference>
<dbReference type="InterPro" id="IPR023828">
    <property type="entry name" value="Peptidase_S8_Ser-AS"/>
</dbReference>
<keyword evidence="4 9" id="KW-0645">Protease</keyword>
<dbReference type="Gene3D" id="3.40.50.200">
    <property type="entry name" value="Peptidase S8/S53 domain"/>
    <property type="match status" value="1"/>
</dbReference>
<dbReference type="Gene3D" id="2.60.40.2310">
    <property type="match status" value="1"/>
</dbReference>
<dbReference type="InterPro" id="IPR041469">
    <property type="entry name" value="Subtilisin-like_FN3"/>
</dbReference>
<proteinExistence type="inferred from homology"/>
<dbReference type="InterPro" id="IPR036852">
    <property type="entry name" value="Peptidase_S8/S53_dom_sf"/>
</dbReference>
<feature type="chain" id="PRO_5013288178" description="Cucumisin" evidence="10">
    <location>
        <begin position="27"/>
        <end position="740"/>
    </location>
</feature>
<dbReference type="OrthoDB" id="206201at2759"/>
<evidence type="ECO:0000256" key="9">
    <source>
        <dbReference type="PROSITE-ProRule" id="PRU01240"/>
    </source>
</evidence>
<comment type="similarity">
    <text evidence="2 9">Belongs to the peptidase S8 family.</text>
</comment>
<name>A0A2C9V3S6_MANES</name>
<protein>
    <recommendedName>
        <fullName evidence="16">Cucumisin</fullName>
    </recommendedName>
</protein>
<dbReference type="Pfam" id="PF00082">
    <property type="entry name" value="Peptidase_S8"/>
    <property type="match status" value="1"/>
</dbReference>
<dbReference type="EMBL" id="CM004396">
    <property type="protein sequence ID" value="OAY38518.1"/>
    <property type="molecule type" value="Genomic_DNA"/>
</dbReference>
<feature type="active site" description="Charge relay system" evidence="8 9">
    <location>
        <position position="139"/>
    </location>
</feature>
<dbReference type="InterPro" id="IPR010259">
    <property type="entry name" value="S8pro/Inhibitor_I9"/>
</dbReference>
<dbReference type="PROSITE" id="PS51257">
    <property type="entry name" value="PROKAR_LIPOPROTEIN"/>
    <property type="match status" value="1"/>
</dbReference>
<feature type="domain" description="Peptidase S8/S53" evidence="11">
    <location>
        <begin position="131"/>
        <end position="582"/>
    </location>
</feature>
<feature type="domain" description="Subtilisin-like protease fibronectin type-III" evidence="13">
    <location>
        <begin position="637"/>
        <end position="732"/>
    </location>
</feature>
<dbReference type="SUPFAM" id="SSF52743">
    <property type="entry name" value="Subtilisin-like"/>
    <property type="match status" value="1"/>
</dbReference>
<feature type="domain" description="Inhibitor I9" evidence="12">
    <location>
        <begin position="34"/>
        <end position="110"/>
    </location>
</feature>
<evidence type="ECO:0000256" key="6">
    <source>
        <dbReference type="ARBA" id="ARBA00022801"/>
    </source>
</evidence>
<dbReference type="InterPro" id="IPR037045">
    <property type="entry name" value="S8pro/Inhibitor_I9_sf"/>
</dbReference>
<feature type="active site" description="Charge relay system" evidence="8 9">
    <location>
        <position position="531"/>
    </location>
</feature>
<dbReference type="InterPro" id="IPR045051">
    <property type="entry name" value="SBT"/>
</dbReference>
<dbReference type="GO" id="GO:0005576">
    <property type="term" value="C:extracellular region"/>
    <property type="evidence" value="ECO:0000318"/>
    <property type="project" value="GO_Central"/>
</dbReference>
<evidence type="ECO:0008006" key="16">
    <source>
        <dbReference type="Google" id="ProtNLM"/>
    </source>
</evidence>
<dbReference type="FunFam" id="3.30.70.80:FF:000002">
    <property type="entry name" value="Subtilisin-like protease SBT5.3"/>
    <property type="match status" value="1"/>
</dbReference>
<dbReference type="GO" id="GO:0006508">
    <property type="term" value="P:proteolysis"/>
    <property type="evidence" value="ECO:0007669"/>
    <property type="project" value="UniProtKB-KW"/>
</dbReference>
<dbReference type="CDD" id="cd02120">
    <property type="entry name" value="PA_subtilisin_like"/>
    <property type="match status" value="1"/>
</dbReference>
<evidence type="ECO:0000259" key="13">
    <source>
        <dbReference type="Pfam" id="PF17766"/>
    </source>
</evidence>
<gene>
    <name evidence="14" type="ORF">MANES_10G021525v8</name>
</gene>
<dbReference type="Pfam" id="PF17766">
    <property type="entry name" value="fn3_6"/>
    <property type="match status" value="1"/>
</dbReference>
<dbReference type="InterPro" id="IPR015500">
    <property type="entry name" value="Peptidase_S8_subtilisin-rel"/>
</dbReference>
<dbReference type="PRINTS" id="PR00723">
    <property type="entry name" value="SUBTILISIN"/>
</dbReference>
<dbReference type="Proteomes" id="UP000091857">
    <property type="component" value="Chromosome 10"/>
</dbReference>
<dbReference type="FunFam" id="3.40.50.200:FF:000006">
    <property type="entry name" value="Subtilisin-like protease SBT1.5"/>
    <property type="match status" value="1"/>
</dbReference>
<dbReference type="PROSITE" id="PS51892">
    <property type="entry name" value="SUBTILASE"/>
    <property type="match status" value="1"/>
</dbReference>
<keyword evidence="5 10" id="KW-0732">Signal</keyword>
<keyword evidence="15" id="KW-1185">Reference proteome</keyword>
<sequence>MAHQHSRLPWLLLISLIFTLVISCHGTSQEDRKVYIVYMGDRPKGEFSAASLHSRMLQEVVGSRASDILLHSYHRSFNGFVAKLTEEEKQKLAGMEGVVSVFPSQKKKLHTTRSWTFMGFHQNVTRSTKESDTIIGVLDTGIWPESESFNDEGFGPPPAKWKGTCQTSSNFTCNNKIIGARYYDSEGNLPPGEFVSPRDSEGHGSHTASTAAGDIVNGASLLGLGSGTARGGVPSARIAVYKICWSFGCADADILAAFDDAIADGVDIISLSVGGWPMDYFEDSIAIGAFHSMKNGILTSNSAGNDGPGPGSISNCSPWSLSVAASNIDRKFLTPVKLGNGALYKGFSINTFSPGNSSYPIIYGGDAPNVTSEGNGTYSRYCYQGTLNRTLVQGKIVLCDSLSFGEGPIAAGAVGSVMELDQGFYSDMAFSFPFPISPVISEDSADILKYLNTTREPTATILKSIEEKDELAPYVIFFSSRGPNPITTDILKPDLTAPGVDILAAWSEATTVTGSPLDNRVVPYNIISGTSMSCPHASGAAAYVKSFHPTWSPAAIKSALMTTAYSMSTTANTDAEFAYGSGHINPVNATDPGLVYDAEEIDYVKFLCGQGYNATQLKLVTGDNSACSAETSGTVWDLNYPSFALSALLEHSVTREFHRTVTNVGSSSATYKAIINTPPGLHIQVQPDVLSFTSVGEKQSFVVTVEAALSNFAISGSLTWDDGVHKVRSPILAHIIQDSQ</sequence>
<dbReference type="GO" id="GO:0009609">
    <property type="term" value="P:response to symbiotic bacterium"/>
    <property type="evidence" value="ECO:0007669"/>
    <property type="project" value="UniProtKB-ARBA"/>
</dbReference>
<comment type="caution">
    <text evidence="14">The sequence shown here is derived from an EMBL/GenBank/DDBJ whole genome shotgun (WGS) entry which is preliminary data.</text>
</comment>
<keyword evidence="6 9" id="KW-0378">Hydrolase</keyword>
<comment type="subcellular location">
    <subcellularLocation>
        <location evidence="1">Secreted</location>
    </subcellularLocation>
</comment>
<reference evidence="15" key="1">
    <citation type="journal article" date="2016" name="Nat. Biotechnol.">
        <title>Sequencing wild and cultivated cassava and related species reveals extensive interspecific hybridization and genetic diversity.</title>
        <authorList>
            <person name="Bredeson J.V."/>
            <person name="Lyons J.B."/>
            <person name="Prochnik S.E."/>
            <person name="Wu G.A."/>
            <person name="Ha C.M."/>
            <person name="Edsinger-Gonzales E."/>
            <person name="Grimwood J."/>
            <person name="Schmutz J."/>
            <person name="Rabbi I.Y."/>
            <person name="Egesi C."/>
            <person name="Nauluvula P."/>
            <person name="Lebot V."/>
            <person name="Ndunguru J."/>
            <person name="Mkamilo G."/>
            <person name="Bart R.S."/>
            <person name="Setter T.L."/>
            <person name="Gleadow R.M."/>
            <person name="Kulakow P."/>
            <person name="Ferguson M.E."/>
            <person name="Rounsley S."/>
            <person name="Rokhsar D.S."/>
        </authorList>
    </citation>
    <scope>NUCLEOTIDE SEQUENCE [LARGE SCALE GENOMIC DNA]</scope>
    <source>
        <strain evidence="15">cv. AM560-2</strain>
    </source>
</reference>
<dbReference type="PANTHER" id="PTHR10795">
    <property type="entry name" value="PROPROTEIN CONVERTASE SUBTILISIN/KEXIN"/>
    <property type="match status" value="1"/>
</dbReference>
<evidence type="ECO:0000256" key="8">
    <source>
        <dbReference type="PIRSR" id="PIRSR615500-1"/>
    </source>
</evidence>
<evidence type="ECO:0000256" key="7">
    <source>
        <dbReference type="ARBA" id="ARBA00022825"/>
    </source>
</evidence>
<keyword evidence="7 9" id="KW-0720">Serine protease</keyword>
<evidence type="ECO:0000259" key="11">
    <source>
        <dbReference type="Pfam" id="PF00082"/>
    </source>
</evidence>
<evidence type="ECO:0000256" key="5">
    <source>
        <dbReference type="ARBA" id="ARBA00022729"/>
    </source>
</evidence>
<keyword evidence="3" id="KW-0964">Secreted</keyword>
<organism evidence="14 15">
    <name type="scientific">Manihot esculenta</name>
    <name type="common">Cassava</name>
    <name type="synonym">Jatropha manihot</name>
    <dbReference type="NCBI Taxonomy" id="3983"/>
    <lineage>
        <taxon>Eukaryota</taxon>
        <taxon>Viridiplantae</taxon>
        <taxon>Streptophyta</taxon>
        <taxon>Embryophyta</taxon>
        <taxon>Tracheophyta</taxon>
        <taxon>Spermatophyta</taxon>
        <taxon>Magnoliopsida</taxon>
        <taxon>eudicotyledons</taxon>
        <taxon>Gunneridae</taxon>
        <taxon>Pentapetalae</taxon>
        <taxon>rosids</taxon>
        <taxon>fabids</taxon>
        <taxon>Malpighiales</taxon>
        <taxon>Euphorbiaceae</taxon>
        <taxon>Crotonoideae</taxon>
        <taxon>Manihoteae</taxon>
        <taxon>Manihot</taxon>
    </lineage>
</organism>
<evidence type="ECO:0000256" key="10">
    <source>
        <dbReference type="SAM" id="SignalP"/>
    </source>
</evidence>
<feature type="active site" description="Charge relay system" evidence="8 9">
    <location>
        <position position="203"/>
    </location>
</feature>
<evidence type="ECO:0000313" key="15">
    <source>
        <dbReference type="Proteomes" id="UP000091857"/>
    </source>
</evidence>
<evidence type="ECO:0000313" key="14">
    <source>
        <dbReference type="EMBL" id="OAY38518.1"/>
    </source>
</evidence>
<dbReference type="PROSITE" id="PS00138">
    <property type="entry name" value="SUBTILASE_SER"/>
    <property type="match status" value="1"/>
</dbReference>
<evidence type="ECO:0000256" key="4">
    <source>
        <dbReference type="ARBA" id="ARBA00022670"/>
    </source>
</evidence>
<dbReference type="Gramene" id="Manes.10G021525.1.v8.1">
    <property type="protein sequence ID" value="Manes.10G021525.1.v8.1.CDS"/>
    <property type="gene ID" value="Manes.10G021525.v8.1"/>
</dbReference>